<dbReference type="AlphaFoldDB" id="A0A183DVE7"/>
<dbReference type="Proteomes" id="UP000271098">
    <property type="component" value="Unassembled WGS sequence"/>
</dbReference>
<evidence type="ECO:0000313" key="3">
    <source>
        <dbReference type="WBParaSite" id="GPUH_0001270201-mRNA-1"/>
    </source>
</evidence>
<gene>
    <name evidence="1" type="ORF">GPUH_LOCUS12688</name>
</gene>
<keyword evidence="2" id="KW-1185">Reference proteome</keyword>
<sequence>MAFAAGCVRDVSFTGLRHCTLILPLRGVPIQIRLPEGAPPLLAATFVNALFGDTSAGDWNKPVAFAGLSHRAACRSCQRGYISRGLEQTGGFRRIEPPASLPQLPMVRPTAQKTLRRMIPVLRMVSLSAAPTPPVASVVDEMEAETSRRNLRQTPGAVSCQHRNIMLQSECRAEVAAWSSLSKLQHDEF</sequence>
<evidence type="ECO:0000313" key="1">
    <source>
        <dbReference type="EMBL" id="VDN20884.1"/>
    </source>
</evidence>
<accession>A0A183DVE7</accession>
<reference evidence="1 2" key="2">
    <citation type="submission" date="2018-11" db="EMBL/GenBank/DDBJ databases">
        <authorList>
            <consortium name="Pathogen Informatics"/>
        </authorList>
    </citation>
    <scope>NUCLEOTIDE SEQUENCE [LARGE SCALE GENOMIC DNA]</scope>
</reference>
<dbReference type="WBParaSite" id="GPUH_0001270201-mRNA-1">
    <property type="protein sequence ID" value="GPUH_0001270201-mRNA-1"/>
    <property type="gene ID" value="GPUH_0001270201"/>
</dbReference>
<protein>
    <submittedName>
        <fullName evidence="3">DUF3778 domain-containing protein</fullName>
    </submittedName>
</protein>
<dbReference type="EMBL" id="UYRT01079523">
    <property type="protein sequence ID" value="VDN20884.1"/>
    <property type="molecule type" value="Genomic_DNA"/>
</dbReference>
<organism evidence="3">
    <name type="scientific">Gongylonema pulchrum</name>
    <dbReference type="NCBI Taxonomy" id="637853"/>
    <lineage>
        <taxon>Eukaryota</taxon>
        <taxon>Metazoa</taxon>
        <taxon>Ecdysozoa</taxon>
        <taxon>Nematoda</taxon>
        <taxon>Chromadorea</taxon>
        <taxon>Rhabditida</taxon>
        <taxon>Spirurina</taxon>
        <taxon>Spiruromorpha</taxon>
        <taxon>Spiruroidea</taxon>
        <taxon>Gongylonematidae</taxon>
        <taxon>Gongylonema</taxon>
    </lineage>
</organism>
<proteinExistence type="predicted"/>
<name>A0A183DVE7_9BILA</name>
<reference evidence="3" key="1">
    <citation type="submission" date="2016-06" db="UniProtKB">
        <authorList>
            <consortium name="WormBaseParasite"/>
        </authorList>
    </citation>
    <scope>IDENTIFICATION</scope>
</reference>
<evidence type="ECO:0000313" key="2">
    <source>
        <dbReference type="Proteomes" id="UP000271098"/>
    </source>
</evidence>